<name>A0A0F9BFN7_9ZZZZ</name>
<accession>A0A0F9BFN7</accession>
<reference evidence="1" key="1">
    <citation type="journal article" date="2015" name="Nature">
        <title>Complex archaea that bridge the gap between prokaryotes and eukaryotes.</title>
        <authorList>
            <person name="Spang A."/>
            <person name="Saw J.H."/>
            <person name="Jorgensen S.L."/>
            <person name="Zaremba-Niedzwiedzka K."/>
            <person name="Martijn J."/>
            <person name="Lind A.E."/>
            <person name="van Eijk R."/>
            <person name="Schleper C."/>
            <person name="Guy L."/>
            <person name="Ettema T.J."/>
        </authorList>
    </citation>
    <scope>NUCLEOTIDE SEQUENCE</scope>
</reference>
<evidence type="ECO:0000313" key="1">
    <source>
        <dbReference type="EMBL" id="KKK83236.1"/>
    </source>
</evidence>
<organism evidence="1">
    <name type="scientific">marine sediment metagenome</name>
    <dbReference type="NCBI Taxonomy" id="412755"/>
    <lineage>
        <taxon>unclassified sequences</taxon>
        <taxon>metagenomes</taxon>
        <taxon>ecological metagenomes</taxon>
    </lineage>
</organism>
<proteinExistence type="predicted"/>
<sequence length="68" mass="8175">MTKINMKERVDKASPNHTWVCLVCGRWNQYKDDVGLRWCCRTASQFQAYRLMPYNRDVCIRFDGKEEI</sequence>
<dbReference type="AlphaFoldDB" id="A0A0F9BFN7"/>
<comment type="caution">
    <text evidence="1">The sequence shown here is derived from an EMBL/GenBank/DDBJ whole genome shotgun (WGS) entry which is preliminary data.</text>
</comment>
<protein>
    <submittedName>
        <fullName evidence="1">Uncharacterized protein</fullName>
    </submittedName>
</protein>
<dbReference type="EMBL" id="LAZR01052317">
    <property type="protein sequence ID" value="KKK83236.1"/>
    <property type="molecule type" value="Genomic_DNA"/>
</dbReference>
<gene>
    <name evidence="1" type="ORF">LCGC14_2795390</name>
</gene>